<evidence type="ECO:0000313" key="11">
    <source>
        <dbReference type="Proteomes" id="UP000092971"/>
    </source>
</evidence>
<sequence length="223" mass="25472">MSTLVPYIVDHIPKTTPYNRRPGYSMTPDYITIHSTGNPTSTARNERAWLTNPNNNVTASWHIVVDEKEAIEAIPLNEVAWHAGDGGNGTGNRKSISIEICESGDRQKTLQNAAELVAKLLKERGWGVDKLRRHYDWSGKICPRIFYDNGKWTGWEQFKEAVQKELSGGDNMTQDKNQPSDWAKEAWEWAKKEGITDGTEPQRVATREEVITMLYRYYKKVSK</sequence>
<dbReference type="Pfam" id="PF01510">
    <property type="entry name" value="Amidase_2"/>
    <property type="match status" value="1"/>
</dbReference>
<comment type="similarity">
    <text evidence="2">Belongs to the N-acetylmuramoyl-L-alanine amidase 2 family.</text>
</comment>
<keyword evidence="5" id="KW-0378">Hydrolase</keyword>
<protein>
    <recommendedName>
        <fullName evidence="3">N-acetylmuramoyl-L-alanine amidase</fullName>
        <ecNumber evidence="3">3.5.1.28</ecNumber>
    </recommendedName>
</protein>
<dbReference type="GO" id="GO:0030435">
    <property type="term" value="P:sporulation resulting in formation of a cellular spore"/>
    <property type="evidence" value="ECO:0007669"/>
    <property type="project" value="UniProtKB-KW"/>
</dbReference>
<reference evidence="10 11" key="1">
    <citation type="submission" date="2016-02" db="EMBL/GenBank/DDBJ databases">
        <title>Comparison of Clostridium stercorarium subspecies using comparative genomics and transcriptomics.</title>
        <authorList>
            <person name="Schellenberg J."/>
            <person name="Thallinger G."/>
            <person name="Levin D.B."/>
            <person name="Zhang X."/>
            <person name="Alvare G."/>
            <person name="Fristensky B."/>
            <person name="Sparling R."/>
        </authorList>
    </citation>
    <scope>NUCLEOTIDE SEQUENCE [LARGE SCALE GENOMIC DNA]</scope>
    <source>
        <strain evidence="10 11">DSM 2910</strain>
    </source>
</reference>
<dbReference type="AlphaFoldDB" id="A0A1B1YAD4"/>
<evidence type="ECO:0000256" key="4">
    <source>
        <dbReference type="ARBA" id="ARBA00022737"/>
    </source>
</evidence>
<dbReference type="Proteomes" id="UP000092971">
    <property type="component" value="Chromosome"/>
</dbReference>
<dbReference type="Gene3D" id="3.40.80.10">
    <property type="entry name" value="Peptidoglycan recognition protein-like"/>
    <property type="match status" value="1"/>
</dbReference>
<dbReference type="GO" id="GO:0008745">
    <property type="term" value="F:N-acetylmuramoyl-L-alanine amidase activity"/>
    <property type="evidence" value="ECO:0007669"/>
    <property type="project" value="UniProtKB-EC"/>
</dbReference>
<organism evidence="10 11">
    <name type="scientific">Thermoclostridium stercorarium subsp. thermolacticum DSM 2910</name>
    <dbReference type="NCBI Taxonomy" id="1121336"/>
    <lineage>
        <taxon>Bacteria</taxon>
        <taxon>Bacillati</taxon>
        <taxon>Bacillota</taxon>
        <taxon>Clostridia</taxon>
        <taxon>Eubacteriales</taxon>
        <taxon>Oscillospiraceae</taxon>
        <taxon>Thermoclostridium</taxon>
    </lineage>
</organism>
<evidence type="ECO:0000313" key="10">
    <source>
        <dbReference type="EMBL" id="ANW97731.1"/>
    </source>
</evidence>
<comment type="catalytic activity">
    <reaction evidence="1">
        <text>Hydrolyzes the link between N-acetylmuramoyl residues and L-amino acid residues in certain cell-wall glycopeptides.</text>
        <dbReference type="EC" id="3.5.1.28"/>
    </reaction>
</comment>
<dbReference type="GO" id="GO:0009254">
    <property type="term" value="P:peptidoglycan turnover"/>
    <property type="evidence" value="ECO:0007669"/>
    <property type="project" value="TreeGrafter"/>
</dbReference>
<dbReference type="EC" id="3.5.1.28" evidence="3"/>
<dbReference type="PANTHER" id="PTHR30417:SF11">
    <property type="entry name" value="N-ACETYLMURAMOYL-L-ALANINE AMIDASE XLYA"/>
    <property type="match status" value="1"/>
</dbReference>
<keyword evidence="8" id="KW-0961">Cell wall biogenesis/degradation</keyword>
<keyword evidence="4" id="KW-0677">Repeat</keyword>
<proteinExistence type="inferred from homology"/>
<dbReference type="EMBL" id="CP014672">
    <property type="protein sequence ID" value="ANW97731.1"/>
    <property type="molecule type" value="Genomic_DNA"/>
</dbReference>
<evidence type="ECO:0000256" key="1">
    <source>
        <dbReference type="ARBA" id="ARBA00001561"/>
    </source>
</evidence>
<evidence type="ECO:0000259" key="9">
    <source>
        <dbReference type="PROSITE" id="PS51272"/>
    </source>
</evidence>
<dbReference type="InterPro" id="IPR051206">
    <property type="entry name" value="NAMLAA_amidase_2"/>
</dbReference>
<accession>A0A1B1YAD4</accession>
<dbReference type="GO" id="GO:0030420">
    <property type="term" value="P:establishment of competence for transformation"/>
    <property type="evidence" value="ECO:0007669"/>
    <property type="project" value="UniProtKB-KW"/>
</dbReference>
<dbReference type="PANTHER" id="PTHR30417">
    <property type="entry name" value="N-ACETYLMURAMOYL-L-ALANINE AMIDASE AMID"/>
    <property type="match status" value="1"/>
</dbReference>
<dbReference type="GO" id="GO:0009253">
    <property type="term" value="P:peptidoglycan catabolic process"/>
    <property type="evidence" value="ECO:0007669"/>
    <property type="project" value="InterPro"/>
</dbReference>
<gene>
    <name evidence="10" type="ORF">CSTERTH_01130</name>
</gene>
<dbReference type="CDD" id="cd06583">
    <property type="entry name" value="PGRP"/>
    <property type="match status" value="1"/>
</dbReference>
<dbReference type="PROSITE" id="PS51272">
    <property type="entry name" value="SLH"/>
    <property type="match status" value="1"/>
</dbReference>
<dbReference type="InterPro" id="IPR002502">
    <property type="entry name" value="Amidase_domain"/>
</dbReference>
<evidence type="ECO:0000256" key="6">
    <source>
        <dbReference type="ARBA" id="ARBA00022969"/>
    </source>
</evidence>
<dbReference type="InterPro" id="IPR001119">
    <property type="entry name" value="SLH_dom"/>
</dbReference>
<evidence type="ECO:0000256" key="5">
    <source>
        <dbReference type="ARBA" id="ARBA00022801"/>
    </source>
</evidence>
<evidence type="ECO:0000256" key="2">
    <source>
        <dbReference type="ARBA" id="ARBA00007553"/>
    </source>
</evidence>
<keyword evidence="7" id="KW-0178">Competence</keyword>
<keyword evidence="6" id="KW-0749">Sporulation</keyword>
<dbReference type="SUPFAM" id="SSF55846">
    <property type="entry name" value="N-acetylmuramoyl-L-alanine amidase-like"/>
    <property type="match status" value="1"/>
</dbReference>
<name>A0A1B1YAD4_THEST</name>
<evidence type="ECO:0000256" key="7">
    <source>
        <dbReference type="ARBA" id="ARBA00023287"/>
    </source>
</evidence>
<evidence type="ECO:0000256" key="8">
    <source>
        <dbReference type="ARBA" id="ARBA00023316"/>
    </source>
</evidence>
<dbReference type="GO" id="GO:0071555">
    <property type="term" value="P:cell wall organization"/>
    <property type="evidence" value="ECO:0007669"/>
    <property type="project" value="UniProtKB-KW"/>
</dbReference>
<feature type="domain" description="SLH" evidence="9">
    <location>
        <begin position="170"/>
        <end position="223"/>
    </location>
</feature>
<dbReference type="RefSeq" id="WP_065821274.1">
    <property type="nucleotide sequence ID" value="NZ_CP014672.1"/>
</dbReference>
<dbReference type="SMART" id="SM00644">
    <property type="entry name" value="Ami_2"/>
    <property type="match status" value="1"/>
</dbReference>
<evidence type="ECO:0000256" key="3">
    <source>
        <dbReference type="ARBA" id="ARBA00011901"/>
    </source>
</evidence>
<dbReference type="InterPro" id="IPR036505">
    <property type="entry name" value="Amidase/PGRP_sf"/>
</dbReference>